<keyword evidence="2" id="KW-1185">Reference proteome</keyword>
<name>A0A318ZDG4_9EURO</name>
<gene>
    <name evidence="1" type="ORF">BP01DRAFT_366445</name>
</gene>
<dbReference type="Proteomes" id="UP000248349">
    <property type="component" value="Unassembled WGS sequence"/>
</dbReference>
<evidence type="ECO:0000313" key="1">
    <source>
        <dbReference type="EMBL" id="PYH44617.1"/>
    </source>
</evidence>
<proteinExistence type="predicted"/>
<reference evidence="1 2" key="1">
    <citation type="submission" date="2016-12" db="EMBL/GenBank/DDBJ databases">
        <title>The genomes of Aspergillus section Nigri reveals drivers in fungal speciation.</title>
        <authorList>
            <consortium name="DOE Joint Genome Institute"/>
            <person name="Vesth T.C."/>
            <person name="Nybo J."/>
            <person name="Theobald S."/>
            <person name="Brandl J."/>
            <person name="Frisvad J.C."/>
            <person name="Nielsen K.F."/>
            <person name="Lyhne E.K."/>
            <person name="Kogle M.E."/>
            <person name="Kuo A."/>
            <person name="Riley R."/>
            <person name="Clum A."/>
            <person name="Nolan M."/>
            <person name="Lipzen A."/>
            <person name="Salamov A."/>
            <person name="Henrissat B."/>
            <person name="Wiebenga A."/>
            <person name="De Vries R.P."/>
            <person name="Grigoriev I.V."/>
            <person name="Mortensen U.H."/>
            <person name="Andersen M.R."/>
            <person name="Baker S.E."/>
        </authorList>
    </citation>
    <scope>NUCLEOTIDE SEQUENCE [LARGE SCALE GENOMIC DNA]</scope>
    <source>
        <strain evidence="1 2">JOP 1030-1</strain>
    </source>
</reference>
<sequence>MDGTKVDYMISTGRVWIGVDRYEHELVRIAHRYIARDPTTKDWGKHARLPFITSGAYYKGLRHLLDNYPKMPRITKIIRFNCGSVSPRMRGLPYSSTYSRYHHAFLIAPKEYLDARNFEITGQQVRVRFGVQNLQSPERYLVVDEETVVFSSHPDSPVRQIVVDLAMPAMKLWENEKDETKV</sequence>
<organism evidence="1 2">
    <name type="scientific">Aspergillus saccharolyticus JOP 1030-1</name>
    <dbReference type="NCBI Taxonomy" id="1450539"/>
    <lineage>
        <taxon>Eukaryota</taxon>
        <taxon>Fungi</taxon>
        <taxon>Dikarya</taxon>
        <taxon>Ascomycota</taxon>
        <taxon>Pezizomycotina</taxon>
        <taxon>Eurotiomycetes</taxon>
        <taxon>Eurotiomycetidae</taxon>
        <taxon>Eurotiales</taxon>
        <taxon>Aspergillaceae</taxon>
        <taxon>Aspergillus</taxon>
        <taxon>Aspergillus subgen. Circumdati</taxon>
    </lineage>
</organism>
<dbReference type="AlphaFoldDB" id="A0A318ZDG4"/>
<dbReference type="OrthoDB" id="5230585at2759"/>
<dbReference type="EMBL" id="KZ821236">
    <property type="protein sequence ID" value="PYH44617.1"/>
    <property type="molecule type" value="Genomic_DNA"/>
</dbReference>
<accession>A0A318ZDG4</accession>
<dbReference type="GeneID" id="37077635"/>
<evidence type="ECO:0000313" key="2">
    <source>
        <dbReference type="Proteomes" id="UP000248349"/>
    </source>
</evidence>
<dbReference type="RefSeq" id="XP_025430599.1">
    <property type="nucleotide sequence ID" value="XM_025576406.1"/>
</dbReference>
<protein>
    <submittedName>
        <fullName evidence="1">Uncharacterized protein</fullName>
    </submittedName>
</protein>